<proteinExistence type="predicted"/>
<dbReference type="Pfam" id="PF02661">
    <property type="entry name" value="Fic"/>
    <property type="match status" value="1"/>
</dbReference>
<accession>A0AAE0U3F6</accession>
<keyword evidence="2" id="KW-0547">Nucleotide-binding</keyword>
<comment type="caution">
    <text evidence="4">The sequence shown here is derived from an EMBL/GenBank/DDBJ whole genome shotgun (WGS) entry which is preliminary data.</text>
</comment>
<reference evidence="4" key="1">
    <citation type="journal article" date="2023" name="Mol. Phylogenet. Evol.">
        <title>Genome-scale phylogeny and comparative genomics of the fungal order Sordariales.</title>
        <authorList>
            <person name="Hensen N."/>
            <person name="Bonometti L."/>
            <person name="Westerberg I."/>
            <person name="Brannstrom I.O."/>
            <person name="Guillou S."/>
            <person name="Cros-Aarteil S."/>
            <person name="Calhoun S."/>
            <person name="Haridas S."/>
            <person name="Kuo A."/>
            <person name="Mondo S."/>
            <person name="Pangilinan J."/>
            <person name="Riley R."/>
            <person name="LaButti K."/>
            <person name="Andreopoulos B."/>
            <person name="Lipzen A."/>
            <person name="Chen C."/>
            <person name="Yan M."/>
            <person name="Daum C."/>
            <person name="Ng V."/>
            <person name="Clum A."/>
            <person name="Steindorff A."/>
            <person name="Ohm R.A."/>
            <person name="Martin F."/>
            <person name="Silar P."/>
            <person name="Natvig D.O."/>
            <person name="Lalanne C."/>
            <person name="Gautier V."/>
            <person name="Ament-Velasquez S.L."/>
            <person name="Kruys A."/>
            <person name="Hutchinson M.I."/>
            <person name="Powell A.J."/>
            <person name="Barry K."/>
            <person name="Miller A.N."/>
            <person name="Grigoriev I.V."/>
            <person name="Debuchy R."/>
            <person name="Gladieux P."/>
            <person name="Hiltunen Thoren M."/>
            <person name="Johannesson H."/>
        </authorList>
    </citation>
    <scope>NUCLEOTIDE SEQUENCE</scope>
    <source>
        <strain evidence="4">CBS 232.78</strain>
    </source>
</reference>
<dbReference type="InterPro" id="IPR003812">
    <property type="entry name" value="Fido"/>
</dbReference>
<dbReference type="AlphaFoldDB" id="A0AAE0U3F6"/>
<gene>
    <name evidence="4" type="ORF">B0H63DRAFT_518807</name>
</gene>
<reference evidence="4" key="2">
    <citation type="submission" date="2023-06" db="EMBL/GenBank/DDBJ databases">
        <authorList>
            <consortium name="Lawrence Berkeley National Laboratory"/>
            <person name="Haridas S."/>
            <person name="Hensen N."/>
            <person name="Bonometti L."/>
            <person name="Westerberg I."/>
            <person name="Brannstrom I.O."/>
            <person name="Guillou S."/>
            <person name="Cros-Aarteil S."/>
            <person name="Calhoun S."/>
            <person name="Kuo A."/>
            <person name="Mondo S."/>
            <person name="Pangilinan J."/>
            <person name="Riley R."/>
            <person name="LaButti K."/>
            <person name="Andreopoulos B."/>
            <person name="Lipzen A."/>
            <person name="Chen C."/>
            <person name="Yanf M."/>
            <person name="Daum C."/>
            <person name="Ng V."/>
            <person name="Clum A."/>
            <person name="Steindorff A."/>
            <person name="Ohm R."/>
            <person name="Martin F."/>
            <person name="Silar P."/>
            <person name="Natvig D."/>
            <person name="Lalanne C."/>
            <person name="Gautier V."/>
            <person name="Ament-velasquez S.L."/>
            <person name="Kruys A."/>
            <person name="Hutchinson M.I."/>
            <person name="Powell A.J."/>
            <person name="Barry K."/>
            <person name="Miller A.N."/>
            <person name="Grigoriev I.V."/>
            <person name="Debuchy R."/>
            <person name="Gladieux P."/>
            <person name="Thoren M.H."/>
            <person name="Johannesson H."/>
        </authorList>
    </citation>
    <scope>NUCLEOTIDE SEQUENCE</scope>
    <source>
        <strain evidence="4">CBS 232.78</strain>
    </source>
</reference>
<sequence length="135" mass="14596">MVNEFVHAQKPTSEKLIIDTHGILVKGNTSTAGAGSLDTSKDFGGKYRSDDVSIGVQRCPKPSEIAVAMTSMVKNLDIELDAAEKTGVLDLSSLAAKCCDRFFNIHPFRDGNGRLCRLILNVILIKYAGVVVNGW</sequence>
<keyword evidence="5" id="KW-1185">Reference proteome</keyword>
<feature type="active site" evidence="1">
    <location>
        <position position="106"/>
    </location>
</feature>
<evidence type="ECO:0000259" key="3">
    <source>
        <dbReference type="PROSITE" id="PS51459"/>
    </source>
</evidence>
<feature type="domain" description="Fido" evidence="3">
    <location>
        <begin position="12"/>
        <end position="135"/>
    </location>
</feature>
<dbReference type="Proteomes" id="UP001285441">
    <property type="component" value="Unassembled WGS sequence"/>
</dbReference>
<dbReference type="EMBL" id="JAULSW010000002">
    <property type="protein sequence ID" value="KAK3389573.1"/>
    <property type="molecule type" value="Genomic_DNA"/>
</dbReference>
<name>A0AAE0U3F6_9PEZI</name>
<dbReference type="GO" id="GO:0005524">
    <property type="term" value="F:ATP binding"/>
    <property type="evidence" value="ECO:0007669"/>
    <property type="project" value="UniProtKB-KW"/>
</dbReference>
<dbReference type="SUPFAM" id="SSF140931">
    <property type="entry name" value="Fic-like"/>
    <property type="match status" value="1"/>
</dbReference>
<dbReference type="Gene3D" id="1.10.3290.10">
    <property type="entry name" value="Fido-like domain"/>
    <property type="match status" value="1"/>
</dbReference>
<protein>
    <submittedName>
        <fullName evidence="4">Fido domain-containing protein</fullName>
    </submittedName>
</protein>
<evidence type="ECO:0000313" key="4">
    <source>
        <dbReference type="EMBL" id="KAK3389573.1"/>
    </source>
</evidence>
<dbReference type="PANTHER" id="PTHR13504:SF38">
    <property type="entry name" value="FIDO DOMAIN-CONTAINING PROTEIN"/>
    <property type="match status" value="1"/>
</dbReference>
<dbReference type="InterPro" id="IPR036597">
    <property type="entry name" value="Fido-like_dom_sf"/>
</dbReference>
<evidence type="ECO:0000256" key="1">
    <source>
        <dbReference type="PIRSR" id="PIRSR640198-1"/>
    </source>
</evidence>
<keyword evidence="2" id="KW-0067">ATP-binding</keyword>
<dbReference type="PROSITE" id="PS51459">
    <property type="entry name" value="FIDO"/>
    <property type="match status" value="1"/>
</dbReference>
<evidence type="ECO:0000313" key="5">
    <source>
        <dbReference type="Proteomes" id="UP001285441"/>
    </source>
</evidence>
<dbReference type="InterPro" id="IPR040198">
    <property type="entry name" value="Fido_containing"/>
</dbReference>
<dbReference type="PANTHER" id="PTHR13504">
    <property type="entry name" value="FIDO DOMAIN-CONTAINING PROTEIN DDB_G0283145"/>
    <property type="match status" value="1"/>
</dbReference>
<evidence type="ECO:0000256" key="2">
    <source>
        <dbReference type="PIRSR" id="PIRSR640198-2"/>
    </source>
</evidence>
<organism evidence="4 5">
    <name type="scientific">Podospora didyma</name>
    <dbReference type="NCBI Taxonomy" id="330526"/>
    <lineage>
        <taxon>Eukaryota</taxon>
        <taxon>Fungi</taxon>
        <taxon>Dikarya</taxon>
        <taxon>Ascomycota</taxon>
        <taxon>Pezizomycotina</taxon>
        <taxon>Sordariomycetes</taxon>
        <taxon>Sordariomycetidae</taxon>
        <taxon>Sordariales</taxon>
        <taxon>Podosporaceae</taxon>
        <taxon>Podospora</taxon>
    </lineage>
</organism>
<feature type="binding site" evidence="2">
    <location>
        <begin position="110"/>
        <end position="117"/>
    </location>
    <ligand>
        <name>ATP</name>
        <dbReference type="ChEBI" id="CHEBI:30616"/>
    </ligand>
</feature>